<evidence type="ECO:0000313" key="5">
    <source>
        <dbReference type="EMBL" id="HGT98915.1"/>
    </source>
</evidence>
<comment type="caution">
    <text evidence="5">The sequence shown here is derived from an EMBL/GenBank/DDBJ whole genome shotgun (WGS) entry which is preliminary data.</text>
</comment>
<protein>
    <recommendedName>
        <fullName evidence="2">Probable Brix domain-containing ribosomal biogenesis protein</fullName>
    </recommendedName>
</protein>
<dbReference type="InterPro" id="IPR023548">
    <property type="entry name" value="Brix_dom_Rbsml_bgen_prot"/>
</dbReference>
<dbReference type="GO" id="GO:0006364">
    <property type="term" value="P:rRNA processing"/>
    <property type="evidence" value="ECO:0007669"/>
    <property type="project" value="InterPro"/>
</dbReference>
<dbReference type="EMBL" id="DTDH01000159">
    <property type="protein sequence ID" value="HGT98915.1"/>
    <property type="molecule type" value="Genomic_DNA"/>
</dbReference>
<dbReference type="PROSITE" id="PS50833">
    <property type="entry name" value="BRIX"/>
    <property type="match status" value="1"/>
</dbReference>
<evidence type="ECO:0000259" key="3">
    <source>
        <dbReference type="PROSITE" id="PS50833"/>
    </source>
</evidence>
<dbReference type="AlphaFoldDB" id="A0A7J3MZD4"/>
<dbReference type="SUPFAM" id="SSF52954">
    <property type="entry name" value="Class II aaRS ABD-related"/>
    <property type="match status" value="1"/>
</dbReference>
<sequence>MAKVIITSSRRPTPTTRRFIKSLLMILPNSIRISRGKLSFNMLALQALDVGSDKLLVVRNKKGNPGYIDVYIVNEIKPELKLTKFCTLYICGYSIPRSVYKNSVQQFKPKRIVVNINALSNIDNESIVECLLIGFNVKVCNDLRNGVSICSSDTITIDIKRVSKNSRRPFYEIMFKNMEERVLGPVIRICNAKIFTKPQ</sequence>
<evidence type="ECO:0000313" key="4">
    <source>
        <dbReference type="EMBL" id="HFQ78520.1"/>
    </source>
</evidence>
<dbReference type="EMBL" id="DTAU01000044">
    <property type="protein sequence ID" value="HFQ78520.1"/>
    <property type="molecule type" value="Genomic_DNA"/>
</dbReference>
<dbReference type="GO" id="GO:0019843">
    <property type="term" value="F:rRNA binding"/>
    <property type="evidence" value="ECO:0007669"/>
    <property type="project" value="InterPro"/>
</dbReference>
<feature type="domain" description="Brix" evidence="3">
    <location>
        <begin position="2"/>
        <end position="199"/>
    </location>
</feature>
<reference evidence="5" key="1">
    <citation type="journal article" date="2020" name="mSystems">
        <title>Genome- and Community-Level Interaction Insights into Carbon Utilization and Element Cycling Functions of Hydrothermarchaeota in Hydrothermal Sediment.</title>
        <authorList>
            <person name="Zhou Z."/>
            <person name="Liu Y."/>
            <person name="Xu W."/>
            <person name="Pan J."/>
            <person name="Luo Z.H."/>
            <person name="Li M."/>
        </authorList>
    </citation>
    <scope>NUCLEOTIDE SEQUENCE [LARGE SCALE GENOMIC DNA]</scope>
    <source>
        <strain evidence="4">SpSt-629</strain>
        <strain evidence="5">SpSt-688</strain>
    </source>
</reference>
<dbReference type="InterPro" id="IPR007109">
    <property type="entry name" value="Brix"/>
</dbReference>
<dbReference type="Gene3D" id="3.40.50.10480">
    <property type="entry name" value="Probable brix-domain ribosomal biogenesis protein"/>
    <property type="match status" value="1"/>
</dbReference>
<comment type="function">
    <text evidence="2">Probably involved in the biogenesis of the ribosome.</text>
</comment>
<organism evidence="5">
    <name type="scientific">Ignisphaera aggregans</name>
    <dbReference type="NCBI Taxonomy" id="334771"/>
    <lineage>
        <taxon>Archaea</taxon>
        <taxon>Thermoproteota</taxon>
        <taxon>Thermoprotei</taxon>
        <taxon>Desulfurococcales</taxon>
        <taxon>Desulfurococcaceae</taxon>
        <taxon>Ignisphaera</taxon>
    </lineage>
</organism>
<keyword evidence="1 2" id="KW-0690">Ribosome biogenesis</keyword>
<gene>
    <name evidence="4" type="ORF">ENT99_02305</name>
    <name evidence="5" type="ORF">ENU64_05755</name>
</gene>
<evidence type="ECO:0000256" key="2">
    <source>
        <dbReference type="HAMAP-Rule" id="MF_00699"/>
    </source>
</evidence>
<dbReference type="HAMAP" id="MF_00699">
    <property type="entry name" value="BriX"/>
    <property type="match status" value="1"/>
</dbReference>
<proteinExistence type="inferred from homology"/>
<name>A0A7J3MZD4_9CREN</name>
<accession>A0A7J3MZD4</accession>
<evidence type="ECO:0000256" key="1">
    <source>
        <dbReference type="ARBA" id="ARBA00022517"/>
    </source>
</evidence>